<proteinExistence type="predicted"/>
<reference evidence="1 2" key="1">
    <citation type="journal article" date="2015" name="Genome Announc.">
        <title>Expanding the biotechnology potential of lactobacilli through comparative genomics of 213 strains and associated genera.</title>
        <authorList>
            <person name="Sun Z."/>
            <person name="Harris H.M."/>
            <person name="McCann A."/>
            <person name="Guo C."/>
            <person name="Argimon S."/>
            <person name="Zhang W."/>
            <person name="Yang X."/>
            <person name="Jeffery I.B."/>
            <person name="Cooney J.C."/>
            <person name="Kagawa T.F."/>
            <person name="Liu W."/>
            <person name="Song Y."/>
            <person name="Salvetti E."/>
            <person name="Wrobel A."/>
            <person name="Rasinkangas P."/>
            <person name="Parkhill J."/>
            <person name="Rea M.C."/>
            <person name="O'Sullivan O."/>
            <person name="Ritari J."/>
            <person name="Douillard F.P."/>
            <person name="Paul Ross R."/>
            <person name="Yang R."/>
            <person name="Briner A.E."/>
            <person name="Felis G.E."/>
            <person name="de Vos W.M."/>
            <person name="Barrangou R."/>
            <person name="Klaenhammer T.R."/>
            <person name="Caufield P.W."/>
            <person name="Cui Y."/>
            <person name="Zhang H."/>
            <person name="O'Toole P.W."/>
        </authorList>
    </citation>
    <scope>NUCLEOTIDE SEQUENCE [LARGE SCALE GENOMIC DNA]</scope>
    <source>
        <strain evidence="1 2">DSM 19284</strain>
    </source>
</reference>
<gene>
    <name evidence="1" type="ORF">FC20_GL001291</name>
</gene>
<dbReference type="RefSeq" id="WP_008462008.1">
    <property type="nucleotide sequence ID" value="NZ_AZDU01000042.1"/>
</dbReference>
<organism evidence="1 2">
    <name type="scientific">Lactobacillus equicursoris DSM 19284 = JCM 14600 = CIP 110162</name>
    <dbReference type="NCBI Taxonomy" id="1293597"/>
    <lineage>
        <taxon>Bacteria</taxon>
        <taxon>Bacillati</taxon>
        <taxon>Bacillota</taxon>
        <taxon>Bacilli</taxon>
        <taxon>Lactobacillales</taxon>
        <taxon>Lactobacillaceae</taxon>
        <taxon>Lactobacillus</taxon>
    </lineage>
</organism>
<dbReference type="EMBL" id="AZDU01000042">
    <property type="protein sequence ID" value="KRL00552.1"/>
    <property type="molecule type" value="Genomic_DNA"/>
</dbReference>
<name>K0NXK7_9LACO</name>
<keyword evidence="2" id="KW-1185">Reference proteome</keyword>
<evidence type="ECO:0000313" key="2">
    <source>
        <dbReference type="Proteomes" id="UP000051074"/>
    </source>
</evidence>
<accession>K0NXK7</accession>
<dbReference type="STRING" id="1293597.FC20_GL001291"/>
<dbReference type="AlphaFoldDB" id="K0NXK7"/>
<sequence length="75" mass="8566">MVASREEQIKALTGNIDDDVLFLDYHILTKDGEVKPISTVSRYVEDDYYGKVFCIFILPDGLIIDPEADKRKSEI</sequence>
<protein>
    <submittedName>
        <fullName evidence="1">Uncharacterized protein</fullName>
    </submittedName>
</protein>
<comment type="caution">
    <text evidence="1">The sequence shown here is derived from an EMBL/GenBank/DDBJ whole genome shotgun (WGS) entry which is preliminary data.</text>
</comment>
<dbReference type="Proteomes" id="UP000051074">
    <property type="component" value="Unassembled WGS sequence"/>
</dbReference>
<dbReference type="PATRIC" id="fig|1293597.4.peg.1375"/>
<evidence type="ECO:0000313" key="1">
    <source>
        <dbReference type="EMBL" id="KRL00552.1"/>
    </source>
</evidence>